<accession>A0A7V8NQ94</accession>
<reference evidence="1" key="1">
    <citation type="submission" date="2020-06" db="EMBL/GenBank/DDBJ databases">
        <title>Legume-microbial interactions unlock mineral nutrients during tropical forest succession.</title>
        <authorList>
            <person name="Epihov D.Z."/>
        </authorList>
    </citation>
    <scope>NUCLEOTIDE SEQUENCE [LARGE SCALE GENOMIC DNA]</scope>
    <source>
        <strain evidence="1">Pan2503</strain>
    </source>
</reference>
<evidence type="ECO:0000313" key="1">
    <source>
        <dbReference type="EMBL" id="MBA0085522.1"/>
    </source>
</evidence>
<proteinExistence type="predicted"/>
<dbReference type="Proteomes" id="UP000567293">
    <property type="component" value="Unassembled WGS sequence"/>
</dbReference>
<dbReference type="AlphaFoldDB" id="A0A7V8NQ94"/>
<name>A0A7V8NQ94_9BACT</name>
<organism evidence="1 2">
    <name type="scientific">Candidatus Acidiferrum panamense</name>
    <dbReference type="NCBI Taxonomy" id="2741543"/>
    <lineage>
        <taxon>Bacteria</taxon>
        <taxon>Pseudomonadati</taxon>
        <taxon>Acidobacteriota</taxon>
        <taxon>Terriglobia</taxon>
        <taxon>Candidatus Acidiferrales</taxon>
        <taxon>Candidatus Acidiferrum</taxon>
    </lineage>
</organism>
<gene>
    <name evidence="1" type="ORF">HRJ53_11045</name>
</gene>
<evidence type="ECO:0000313" key="2">
    <source>
        <dbReference type="Proteomes" id="UP000567293"/>
    </source>
</evidence>
<keyword evidence="2" id="KW-1185">Reference proteome</keyword>
<dbReference type="EMBL" id="JACDQQ010001073">
    <property type="protein sequence ID" value="MBA0085522.1"/>
    <property type="molecule type" value="Genomic_DNA"/>
</dbReference>
<protein>
    <submittedName>
        <fullName evidence="1">Uncharacterized protein</fullName>
    </submittedName>
</protein>
<sequence>METNFFVAQDTTAMEMPRAWTATALERRISVALLAGSLLKAIAAVCAPQAMGPWDRQPVRSAGRLANYLDLHAWHFAALALEGVAPRNYRRNPKGVQRKDLRLQKAA</sequence>
<comment type="caution">
    <text evidence="1">The sequence shown here is derived from an EMBL/GenBank/DDBJ whole genome shotgun (WGS) entry which is preliminary data.</text>
</comment>